<feature type="compositionally biased region" description="Low complexity" evidence="1">
    <location>
        <begin position="22"/>
        <end position="36"/>
    </location>
</feature>
<dbReference type="RefSeq" id="XP_009223446.1">
    <property type="nucleotide sequence ID" value="XM_009225182.1"/>
</dbReference>
<keyword evidence="4" id="KW-1185">Reference proteome</keyword>
<gene>
    <name evidence="3" type="primary">20347816</name>
    <name evidence="2" type="ORF">GGTG_07358</name>
</gene>
<dbReference type="EMBL" id="GL385397">
    <property type="protein sequence ID" value="EJT77446.1"/>
    <property type="molecule type" value="Genomic_DNA"/>
</dbReference>
<evidence type="ECO:0000313" key="3">
    <source>
        <dbReference type="EnsemblFungi" id="EJT77446"/>
    </source>
</evidence>
<reference evidence="3" key="5">
    <citation type="submission" date="2018-04" db="UniProtKB">
        <authorList>
            <consortium name="EnsemblFungi"/>
        </authorList>
    </citation>
    <scope>IDENTIFICATION</scope>
    <source>
        <strain evidence="3">R3-111a-1</strain>
    </source>
</reference>
<evidence type="ECO:0000256" key="1">
    <source>
        <dbReference type="SAM" id="MobiDB-lite"/>
    </source>
</evidence>
<protein>
    <submittedName>
        <fullName evidence="2 3">Uncharacterized protein</fullName>
    </submittedName>
</protein>
<dbReference type="GeneID" id="20347816"/>
<sequence>MKERQNAARPRALFSGSRPKISSVVGARRSHSGSSSKGNTSPDRNAFRSLLTAVLLPVPPWADSRLRREADDGVAEAEDAIAAAVAAATAEGGATYFKFEHPRKGRPGDCGVGGDWRRRPLAGPCGAWRVANSATATAAGSAAGAAPAGVFPTGPTSSVSIRSAC</sequence>
<name>J3P1G1_GAET3</name>
<dbReference type="VEuPathDB" id="FungiDB:GGTG_07358"/>
<reference evidence="3" key="4">
    <citation type="journal article" date="2015" name="G3 (Bethesda)">
        <title>Genome sequences of three phytopathogenic species of the Magnaporthaceae family of fungi.</title>
        <authorList>
            <person name="Okagaki L.H."/>
            <person name="Nunes C.C."/>
            <person name="Sailsbery J."/>
            <person name="Clay B."/>
            <person name="Brown D."/>
            <person name="John T."/>
            <person name="Oh Y."/>
            <person name="Young N."/>
            <person name="Fitzgerald M."/>
            <person name="Haas B.J."/>
            <person name="Zeng Q."/>
            <person name="Young S."/>
            <person name="Adiconis X."/>
            <person name="Fan L."/>
            <person name="Levin J.Z."/>
            <person name="Mitchell T.K."/>
            <person name="Okubara P.A."/>
            <person name="Farman M.L."/>
            <person name="Kohn L.M."/>
            <person name="Birren B."/>
            <person name="Ma L.-J."/>
            <person name="Dean R.A."/>
        </authorList>
    </citation>
    <scope>NUCLEOTIDE SEQUENCE</scope>
    <source>
        <strain evidence="3">R3-111a-1</strain>
    </source>
</reference>
<proteinExistence type="predicted"/>
<dbReference type="AlphaFoldDB" id="J3P1G1"/>
<dbReference type="EnsemblFungi" id="EJT77446">
    <property type="protein sequence ID" value="EJT77446"/>
    <property type="gene ID" value="GGTG_07358"/>
</dbReference>
<dbReference type="Proteomes" id="UP000006039">
    <property type="component" value="Unassembled WGS sequence"/>
</dbReference>
<organism evidence="2">
    <name type="scientific">Gaeumannomyces tritici (strain R3-111a-1)</name>
    <name type="common">Wheat and barley take-all root rot fungus</name>
    <name type="synonym">Gaeumannomyces graminis var. tritici</name>
    <dbReference type="NCBI Taxonomy" id="644352"/>
    <lineage>
        <taxon>Eukaryota</taxon>
        <taxon>Fungi</taxon>
        <taxon>Dikarya</taxon>
        <taxon>Ascomycota</taxon>
        <taxon>Pezizomycotina</taxon>
        <taxon>Sordariomycetes</taxon>
        <taxon>Sordariomycetidae</taxon>
        <taxon>Magnaporthales</taxon>
        <taxon>Magnaporthaceae</taxon>
        <taxon>Gaeumannomyces</taxon>
    </lineage>
</organism>
<feature type="region of interest" description="Disordered" evidence="1">
    <location>
        <begin position="1"/>
        <end position="44"/>
    </location>
</feature>
<accession>J3P1G1</accession>
<reference evidence="2" key="3">
    <citation type="submission" date="2010-09" db="EMBL/GenBank/DDBJ databases">
        <title>Annotation of Gaeumannomyces graminis var. tritici R3-111a-1.</title>
        <authorList>
            <consortium name="The Broad Institute Genome Sequencing Platform"/>
            <person name="Ma L.-J."/>
            <person name="Dead R."/>
            <person name="Young S.K."/>
            <person name="Zeng Q."/>
            <person name="Gargeya S."/>
            <person name="Fitzgerald M."/>
            <person name="Haas B."/>
            <person name="Abouelleil A."/>
            <person name="Alvarado L."/>
            <person name="Arachchi H.M."/>
            <person name="Berlin A."/>
            <person name="Brown A."/>
            <person name="Chapman S.B."/>
            <person name="Chen Z."/>
            <person name="Dunbar C."/>
            <person name="Freedman E."/>
            <person name="Gearin G."/>
            <person name="Gellesch M."/>
            <person name="Goldberg J."/>
            <person name="Griggs A."/>
            <person name="Gujja S."/>
            <person name="Heiman D."/>
            <person name="Howarth C."/>
            <person name="Larson L."/>
            <person name="Lui A."/>
            <person name="MacDonald P.J.P."/>
            <person name="Mehta T."/>
            <person name="Montmayeur A."/>
            <person name="Murphy C."/>
            <person name="Neiman D."/>
            <person name="Pearson M."/>
            <person name="Priest M."/>
            <person name="Roberts A."/>
            <person name="Saif S."/>
            <person name="Shea T."/>
            <person name="Shenoy N."/>
            <person name="Sisk P."/>
            <person name="Stolte C."/>
            <person name="Sykes S."/>
            <person name="Yandava C."/>
            <person name="Wortman J."/>
            <person name="Nusbaum C."/>
            <person name="Birren B."/>
        </authorList>
    </citation>
    <scope>NUCLEOTIDE SEQUENCE</scope>
    <source>
        <strain evidence="2">R3-111a-1</strain>
    </source>
</reference>
<evidence type="ECO:0000313" key="4">
    <source>
        <dbReference type="Proteomes" id="UP000006039"/>
    </source>
</evidence>
<reference evidence="2" key="2">
    <citation type="submission" date="2010-07" db="EMBL/GenBank/DDBJ databases">
        <authorList>
            <consortium name="The Broad Institute Genome Sequencing Platform"/>
            <consortium name="Broad Institute Genome Sequencing Center for Infectious Disease"/>
            <person name="Ma L.-J."/>
            <person name="Dead R."/>
            <person name="Young S."/>
            <person name="Zeng Q."/>
            <person name="Koehrsen M."/>
            <person name="Alvarado L."/>
            <person name="Berlin A."/>
            <person name="Chapman S.B."/>
            <person name="Chen Z."/>
            <person name="Freedman E."/>
            <person name="Gellesch M."/>
            <person name="Goldberg J."/>
            <person name="Griggs A."/>
            <person name="Gujja S."/>
            <person name="Heilman E.R."/>
            <person name="Heiman D."/>
            <person name="Hepburn T."/>
            <person name="Howarth C."/>
            <person name="Jen D."/>
            <person name="Larson L."/>
            <person name="Mehta T."/>
            <person name="Neiman D."/>
            <person name="Pearson M."/>
            <person name="Roberts A."/>
            <person name="Saif S."/>
            <person name="Shea T."/>
            <person name="Shenoy N."/>
            <person name="Sisk P."/>
            <person name="Stolte C."/>
            <person name="Sykes S."/>
            <person name="Walk T."/>
            <person name="White J."/>
            <person name="Yandava C."/>
            <person name="Haas B."/>
            <person name="Nusbaum C."/>
            <person name="Birren B."/>
        </authorList>
    </citation>
    <scope>NUCLEOTIDE SEQUENCE</scope>
    <source>
        <strain evidence="2">R3-111a-1</strain>
    </source>
</reference>
<reference evidence="4" key="1">
    <citation type="submission" date="2010-07" db="EMBL/GenBank/DDBJ databases">
        <title>The genome sequence of Gaeumannomyces graminis var. tritici strain R3-111a-1.</title>
        <authorList>
            <consortium name="The Broad Institute Genome Sequencing Platform"/>
            <person name="Ma L.-J."/>
            <person name="Dead R."/>
            <person name="Young S."/>
            <person name="Zeng Q."/>
            <person name="Koehrsen M."/>
            <person name="Alvarado L."/>
            <person name="Berlin A."/>
            <person name="Chapman S.B."/>
            <person name="Chen Z."/>
            <person name="Freedman E."/>
            <person name="Gellesch M."/>
            <person name="Goldberg J."/>
            <person name="Griggs A."/>
            <person name="Gujja S."/>
            <person name="Heilman E.R."/>
            <person name="Heiman D."/>
            <person name="Hepburn T."/>
            <person name="Howarth C."/>
            <person name="Jen D."/>
            <person name="Larson L."/>
            <person name="Mehta T."/>
            <person name="Neiman D."/>
            <person name="Pearson M."/>
            <person name="Roberts A."/>
            <person name="Saif S."/>
            <person name="Shea T."/>
            <person name="Shenoy N."/>
            <person name="Sisk P."/>
            <person name="Stolte C."/>
            <person name="Sykes S."/>
            <person name="Walk T."/>
            <person name="White J."/>
            <person name="Yandava C."/>
            <person name="Haas B."/>
            <person name="Nusbaum C."/>
            <person name="Birren B."/>
        </authorList>
    </citation>
    <scope>NUCLEOTIDE SEQUENCE [LARGE SCALE GENOMIC DNA]</scope>
    <source>
        <strain evidence="4">R3-111a-1</strain>
    </source>
</reference>
<dbReference type="HOGENOM" id="CLU_1610848_0_0_1"/>
<evidence type="ECO:0000313" key="2">
    <source>
        <dbReference type="EMBL" id="EJT77446.1"/>
    </source>
</evidence>